<evidence type="ECO:0000313" key="13">
    <source>
        <dbReference type="Proteomes" id="UP000027100"/>
    </source>
</evidence>
<dbReference type="Pfam" id="PF01488">
    <property type="entry name" value="Shikimate_DH"/>
    <property type="match status" value="1"/>
</dbReference>
<evidence type="ECO:0000256" key="4">
    <source>
        <dbReference type="ARBA" id="ARBA00022857"/>
    </source>
</evidence>
<feature type="active site" description="Proton acceptor" evidence="8">
    <location>
        <position position="66"/>
    </location>
</feature>
<dbReference type="CDD" id="cd01065">
    <property type="entry name" value="NAD_bind_Shikimate_DH"/>
    <property type="match status" value="1"/>
</dbReference>
<dbReference type="Gene3D" id="3.40.50.10860">
    <property type="entry name" value="Leucine Dehydrogenase, chain A, domain 1"/>
    <property type="match status" value="1"/>
</dbReference>
<feature type="domain" description="Quinate/shikimate 5-dehydrogenase/glutamyl-tRNA reductase" evidence="9">
    <location>
        <begin position="117"/>
        <end position="185"/>
    </location>
</feature>
<dbReference type="SUPFAM" id="SSF53223">
    <property type="entry name" value="Aminoacid dehydrogenase-like, N-terminal domain"/>
    <property type="match status" value="1"/>
</dbReference>
<evidence type="ECO:0000259" key="10">
    <source>
        <dbReference type="Pfam" id="PF08501"/>
    </source>
</evidence>
<dbReference type="Pfam" id="PF18317">
    <property type="entry name" value="SDH_C"/>
    <property type="match status" value="1"/>
</dbReference>
<comment type="similarity">
    <text evidence="8">Belongs to the shikimate dehydrogenase family.</text>
</comment>
<gene>
    <name evidence="8" type="primary">aroE</name>
    <name evidence="12" type="ORF">HPO_08968</name>
</gene>
<accession>A0A062VGQ9</accession>
<dbReference type="GO" id="GO:0005829">
    <property type="term" value="C:cytosol"/>
    <property type="evidence" value="ECO:0007669"/>
    <property type="project" value="TreeGrafter"/>
</dbReference>
<evidence type="ECO:0000256" key="6">
    <source>
        <dbReference type="ARBA" id="ARBA00023141"/>
    </source>
</evidence>
<keyword evidence="6 8" id="KW-0057">Aromatic amino acid biosynthesis</keyword>
<name>A0A062VGQ9_9PROT</name>
<evidence type="ECO:0000256" key="2">
    <source>
        <dbReference type="ARBA" id="ARBA00012962"/>
    </source>
</evidence>
<dbReference type="InterPro" id="IPR046346">
    <property type="entry name" value="Aminoacid_DH-like_N_sf"/>
</dbReference>
<dbReference type="HAMAP" id="MF_00222">
    <property type="entry name" value="Shikimate_DH_AroE"/>
    <property type="match status" value="1"/>
</dbReference>
<keyword evidence="13" id="KW-1185">Reference proteome</keyword>
<dbReference type="Proteomes" id="UP000027100">
    <property type="component" value="Unassembled WGS sequence"/>
</dbReference>
<feature type="binding site" evidence="8">
    <location>
        <position position="240"/>
    </location>
    <ligand>
        <name>shikimate</name>
        <dbReference type="ChEBI" id="CHEBI:36208"/>
    </ligand>
</feature>
<feature type="binding site" evidence="8">
    <location>
        <position position="210"/>
    </location>
    <ligand>
        <name>NADP(+)</name>
        <dbReference type="ChEBI" id="CHEBI:58349"/>
    </ligand>
</feature>
<evidence type="ECO:0000256" key="8">
    <source>
        <dbReference type="HAMAP-Rule" id="MF_00222"/>
    </source>
</evidence>
<feature type="binding site" evidence="8">
    <location>
        <position position="87"/>
    </location>
    <ligand>
        <name>shikimate</name>
        <dbReference type="ChEBI" id="CHEBI:36208"/>
    </ligand>
</feature>
<dbReference type="GO" id="GO:0009073">
    <property type="term" value="P:aromatic amino acid family biosynthetic process"/>
    <property type="evidence" value="ECO:0007669"/>
    <property type="project" value="UniProtKB-KW"/>
</dbReference>
<dbReference type="InterPro" id="IPR006151">
    <property type="entry name" value="Shikm_DH/Glu-tRNA_Rdtase"/>
</dbReference>
<dbReference type="GO" id="GO:0004764">
    <property type="term" value="F:shikimate 3-dehydrogenase (NADP+) activity"/>
    <property type="evidence" value="ECO:0007669"/>
    <property type="project" value="UniProtKB-UniRule"/>
</dbReference>
<feature type="binding site" evidence="8">
    <location>
        <position position="102"/>
    </location>
    <ligand>
        <name>shikimate</name>
        <dbReference type="ChEBI" id="CHEBI:36208"/>
    </ligand>
</feature>
<dbReference type="OrthoDB" id="9792692at2"/>
<dbReference type="SUPFAM" id="SSF51735">
    <property type="entry name" value="NAD(P)-binding Rossmann-fold domains"/>
    <property type="match status" value="1"/>
</dbReference>
<dbReference type="eggNOG" id="COG0169">
    <property type="taxonomic scope" value="Bacteria"/>
</dbReference>
<comment type="function">
    <text evidence="8">Involved in the biosynthesis of the chorismate, which leads to the biosynthesis of aromatic amino acids. Catalyzes the reversible NADPH linked reduction of 3-dehydroshikimate (DHSA) to yield shikimate (SA).</text>
</comment>
<keyword evidence="5 8" id="KW-0560">Oxidoreductase</keyword>
<feature type="binding site" evidence="8">
    <location>
        <position position="78"/>
    </location>
    <ligand>
        <name>NADP(+)</name>
        <dbReference type="ChEBI" id="CHEBI:58349"/>
    </ligand>
</feature>
<evidence type="ECO:0000259" key="11">
    <source>
        <dbReference type="Pfam" id="PF18317"/>
    </source>
</evidence>
<dbReference type="InterPro" id="IPR022893">
    <property type="entry name" value="Shikimate_DH_fam"/>
</dbReference>
<dbReference type="Gene3D" id="3.40.50.720">
    <property type="entry name" value="NAD(P)-binding Rossmann-like Domain"/>
    <property type="match status" value="1"/>
</dbReference>
<dbReference type="InterPro" id="IPR013708">
    <property type="entry name" value="Shikimate_DH-bd_N"/>
</dbReference>
<dbReference type="GO" id="GO:0019632">
    <property type="term" value="P:shikimate metabolic process"/>
    <property type="evidence" value="ECO:0007669"/>
    <property type="project" value="InterPro"/>
</dbReference>
<comment type="catalytic activity">
    <reaction evidence="7 8">
        <text>shikimate + NADP(+) = 3-dehydroshikimate + NADPH + H(+)</text>
        <dbReference type="Rhea" id="RHEA:17737"/>
        <dbReference type="ChEBI" id="CHEBI:15378"/>
        <dbReference type="ChEBI" id="CHEBI:16630"/>
        <dbReference type="ChEBI" id="CHEBI:36208"/>
        <dbReference type="ChEBI" id="CHEBI:57783"/>
        <dbReference type="ChEBI" id="CHEBI:58349"/>
        <dbReference type="EC" id="1.1.1.25"/>
    </reaction>
</comment>
<feature type="binding site" evidence="8">
    <location>
        <begin position="15"/>
        <end position="17"/>
    </location>
    <ligand>
        <name>shikimate</name>
        <dbReference type="ChEBI" id="CHEBI:36208"/>
    </ligand>
</feature>
<keyword evidence="3 8" id="KW-0028">Amino-acid biosynthesis</keyword>
<dbReference type="InterPro" id="IPR036291">
    <property type="entry name" value="NAD(P)-bd_dom_sf"/>
</dbReference>
<keyword evidence="4 8" id="KW-0521">NADP</keyword>
<dbReference type="STRING" id="1280954.HPO_08968"/>
<feature type="binding site" evidence="8">
    <location>
        <position position="62"/>
    </location>
    <ligand>
        <name>shikimate</name>
        <dbReference type="ChEBI" id="CHEBI:36208"/>
    </ligand>
</feature>
<dbReference type="AlphaFoldDB" id="A0A062VGQ9"/>
<dbReference type="GO" id="GO:0009423">
    <property type="term" value="P:chorismate biosynthetic process"/>
    <property type="evidence" value="ECO:0007669"/>
    <property type="project" value="UniProtKB-UniRule"/>
</dbReference>
<feature type="binding site" evidence="8">
    <location>
        <position position="233"/>
    </location>
    <ligand>
        <name>NADP(+)</name>
        <dbReference type="ChEBI" id="CHEBI:58349"/>
    </ligand>
</feature>
<evidence type="ECO:0000256" key="5">
    <source>
        <dbReference type="ARBA" id="ARBA00023002"/>
    </source>
</evidence>
<dbReference type="UniPathway" id="UPA00053">
    <property type="reaction ID" value="UER00087"/>
</dbReference>
<evidence type="ECO:0000256" key="7">
    <source>
        <dbReference type="ARBA" id="ARBA00049442"/>
    </source>
</evidence>
<dbReference type="NCBIfam" id="TIGR00507">
    <property type="entry name" value="aroE"/>
    <property type="match status" value="1"/>
</dbReference>
<feature type="domain" description="SDH C-terminal" evidence="11">
    <location>
        <begin position="233"/>
        <end position="254"/>
    </location>
</feature>
<reference evidence="12 13" key="1">
    <citation type="journal article" date="2014" name="Antonie Van Leeuwenhoek">
        <title>Hyphomonas beringensis sp. nov. and Hyphomonas chukchiensis sp. nov., isolated from surface seawater of the Bering Sea and Chukchi Sea.</title>
        <authorList>
            <person name="Li C."/>
            <person name="Lai Q."/>
            <person name="Li G."/>
            <person name="Dong C."/>
            <person name="Wang J."/>
            <person name="Liao Y."/>
            <person name="Shao Z."/>
        </authorList>
    </citation>
    <scope>NUCLEOTIDE SEQUENCE [LARGE SCALE GENOMIC DNA]</scope>
    <source>
        <strain evidence="12 13">PS728</strain>
    </source>
</reference>
<dbReference type="GO" id="GO:0050661">
    <property type="term" value="F:NADP binding"/>
    <property type="evidence" value="ECO:0007669"/>
    <property type="project" value="InterPro"/>
</dbReference>
<sequence length="270" mass="28434">MTHLLGVVGDPIAHSLSPFIHNGWLRAHQIDAVYSAFEVKAGELAAGLDGLARQGVIGLNVTLPHKEEALRLSASVSETAQRLGAVNFLVRRDNGWIGDNTDAGGFGLTLDYGDIDVSGRTVFLLGAGGSARAVASVLTERGAKLTLCNRTVDRAEVLKRDLAPGARVLSLEEGLRQLPSAALVVNTLSLGHSGEKLELPEAAGGIFYDISYGKGAAAALAEAKTKGWRTLDGLGMLVAQAAISFDHWFGIMPDMAEAHARCRKLVEATS</sequence>
<dbReference type="InterPro" id="IPR041121">
    <property type="entry name" value="SDH_C"/>
</dbReference>
<dbReference type="EMBL" id="ARYM01000009">
    <property type="protein sequence ID" value="KCZ98674.1"/>
    <property type="molecule type" value="Genomic_DNA"/>
</dbReference>
<evidence type="ECO:0000259" key="9">
    <source>
        <dbReference type="Pfam" id="PF01488"/>
    </source>
</evidence>
<dbReference type="PATRIC" id="fig|1280954.3.peg.1816"/>
<dbReference type="Pfam" id="PF08501">
    <property type="entry name" value="Shikimate_dh_N"/>
    <property type="match status" value="1"/>
</dbReference>
<dbReference type="GO" id="GO:0008652">
    <property type="term" value="P:amino acid biosynthetic process"/>
    <property type="evidence" value="ECO:0007669"/>
    <property type="project" value="UniProtKB-KW"/>
</dbReference>
<proteinExistence type="inferred from homology"/>
<feature type="binding site" evidence="8">
    <location>
        <begin position="126"/>
        <end position="130"/>
    </location>
    <ligand>
        <name>NADP(+)</name>
        <dbReference type="ChEBI" id="CHEBI:58349"/>
    </ligand>
</feature>
<evidence type="ECO:0000256" key="1">
    <source>
        <dbReference type="ARBA" id="ARBA00004871"/>
    </source>
</evidence>
<comment type="pathway">
    <text evidence="1 8">Metabolic intermediate biosynthesis; chorismate biosynthesis; chorismate from D-erythrose 4-phosphate and phosphoenolpyruvate: step 4/7.</text>
</comment>
<dbReference type="RefSeq" id="WP_035597335.1">
    <property type="nucleotide sequence ID" value="NZ_ARYM01000009.1"/>
</dbReference>
<evidence type="ECO:0000313" key="12">
    <source>
        <dbReference type="EMBL" id="KCZ98674.1"/>
    </source>
</evidence>
<feature type="binding site" evidence="8">
    <location>
        <position position="212"/>
    </location>
    <ligand>
        <name>shikimate</name>
        <dbReference type="ChEBI" id="CHEBI:36208"/>
    </ligand>
</feature>
<dbReference type="InterPro" id="IPR011342">
    <property type="entry name" value="Shikimate_DH"/>
</dbReference>
<dbReference type="PANTHER" id="PTHR21089">
    <property type="entry name" value="SHIKIMATE DEHYDROGENASE"/>
    <property type="match status" value="1"/>
</dbReference>
<evidence type="ECO:0000256" key="3">
    <source>
        <dbReference type="ARBA" id="ARBA00022605"/>
    </source>
</evidence>
<feature type="domain" description="Shikimate dehydrogenase substrate binding N-terminal" evidence="10">
    <location>
        <begin position="7"/>
        <end position="88"/>
    </location>
</feature>
<protein>
    <recommendedName>
        <fullName evidence="2 8">Shikimate dehydrogenase (NADP(+))</fullName>
        <shortName evidence="8">SDH</shortName>
        <ecNumber evidence="2 8">1.1.1.25</ecNumber>
    </recommendedName>
</protein>
<dbReference type="PANTHER" id="PTHR21089:SF1">
    <property type="entry name" value="BIFUNCTIONAL 3-DEHYDROQUINATE DEHYDRATASE_SHIKIMATE DEHYDROGENASE, CHLOROPLASTIC"/>
    <property type="match status" value="1"/>
</dbReference>
<comment type="caution">
    <text evidence="12">The sequence shown here is derived from an EMBL/GenBank/DDBJ whole genome shotgun (WGS) entry which is preliminary data.</text>
</comment>
<feature type="binding site" evidence="8">
    <location>
        <begin position="149"/>
        <end position="154"/>
    </location>
    <ligand>
        <name>NADP(+)</name>
        <dbReference type="ChEBI" id="CHEBI:58349"/>
    </ligand>
</feature>
<organism evidence="12 13">
    <name type="scientific">Hyphomonas polymorpha PS728</name>
    <dbReference type="NCBI Taxonomy" id="1280954"/>
    <lineage>
        <taxon>Bacteria</taxon>
        <taxon>Pseudomonadati</taxon>
        <taxon>Pseudomonadota</taxon>
        <taxon>Alphaproteobacteria</taxon>
        <taxon>Hyphomonadales</taxon>
        <taxon>Hyphomonadaceae</taxon>
        <taxon>Hyphomonas</taxon>
    </lineage>
</organism>
<dbReference type="EC" id="1.1.1.25" evidence="2 8"/>
<comment type="subunit">
    <text evidence="8">Homodimer.</text>
</comment>